<evidence type="ECO:0000313" key="8">
    <source>
        <dbReference type="Proteomes" id="UP000186955"/>
    </source>
</evidence>
<reference evidence="7 8" key="1">
    <citation type="submission" date="2016-10" db="EMBL/GenBank/DDBJ databases">
        <title>Genome sequence of the ascomycete fungus Penicillium subrubescens.</title>
        <authorList>
            <person name="De Vries R.P."/>
            <person name="Peng M."/>
            <person name="Dilokpimol A."/>
            <person name="Hilden K."/>
            <person name="Makela M.R."/>
            <person name="Grigoriev I."/>
            <person name="Riley R."/>
            <person name="Granchi Z."/>
        </authorList>
    </citation>
    <scope>NUCLEOTIDE SEQUENCE [LARGE SCALE GENOMIC DNA]</scope>
    <source>
        <strain evidence="7 8">CBS 132785</strain>
    </source>
</reference>
<accession>A0A1Q5UIC5</accession>
<keyword evidence="5 6" id="KW-0472">Membrane</keyword>
<gene>
    <name evidence="7" type="ORF">PENSUB_1947</name>
</gene>
<comment type="subcellular location">
    <subcellularLocation>
        <location evidence="1">Membrane</location>
        <topology evidence="1">Multi-pass membrane protein</topology>
    </subcellularLocation>
</comment>
<dbReference type="Pfam" id="PF07690">
    <property type="entry name" value="MFS_1"/>
    <property type="match status" value="1"/>
</dbReference>
<feature type="transmembrane region" description="Helical" evidence="6">
    <location>
        <begin position="12"/>
        <end position="32"/>
    </location>
</feature>
<dbReference type="GO" id="GO:0022857">
    <property type="term" value="F:transmembrane transporter activity"/>
    <property type="evidence" value="ECO:0007669"/>
    <property type="project" value="InterPro"/>
</dbReference>
<dbReference type="InterPro" id="IPR011701">
    <property type="entry name" value="MFS"/>
</dbReference>
<evidence type="ECO:0000313" key="7">
    <source>
        <dbReference type="EMBL" id="OKP12211.1"/>
    </source>
</evidence>
<dbReference type="Proteomes" id="UP000186955">
    <property type="component" value="Unassembled WGS sequence"/>
</dbReference>
<keyword evidence="2" id="KW-0813">Transport</keyword>
<dbReference type="InterPro" id="IPR036259">
    <property type="entry name" value="MFS_trans_sf"/>
</dbReference>
<keyword evidence="3 6" id="KW-0812">Transmembrane</keyword>
<evidence type="ECO:0000256" key="1">
    <source>
        <dbReference type="ARBA" id="ARBA00004141"/>
    </source>
</evidence>
<dbReference type="Gene3D" id="1.20.1250.20">
    <property type="entry name" value="MFS general substrate transporter like domains"/>
    <property type="match status" value="1"/>
</dbReference>
<keyword evidence="4 6" id="KW-1133">Transmembrane helix</keyword>
<proteinExistence type="predicted"/>
<keyword evidence="8" id="KW-1185">Reference proteome</keyword>
<dbReference type="PANTHER" id="PTHR43791:SF47">
    <property type="entry name" value="MAJOR FACILITATOR SUPERFAMILY (MFS) PROFILE DOMAIN-CONTAINING PROTEIN-RELATED"/>
    <property type="match status" value="1"/>
</dbReference>
<comment type="caution">
    <text evidence="7">The sequence shown here is derived from an EMBL/GenBank/DDBJ whole genome shotgun (WGS) entry which is preliminary data.</text>
</comment>
<evidence type="ECO:0000256" key="4">
    <source>
        <dbReference type="ARBA" id="ARBA00022989"/>
    </source>
</evidence>
<feature type="transmembrane region" description="Helical" evidence="6">
    <location>
        <begin position="38"/>
        <end position="60"/>
    </location>
</feature>
<dbReference type="EMBL" id="MNBE01000228">
    <property type="protein sequence ID" value="OKP12211.1"/>
    <property type="molecule type" value="Genomic_DNA"/>
</dbReference>
<evidence type="ECO:0000256" key="6">
    <source>
        <dbReference type="SAM" id="Phobius"/>
    </source>
</evidence>
<dbReference type="PANTHER" id="PTHR43791">
    <property type="entry name" value="PERMEASE-RELATED"/>
    <property type="match status" value="1"/>
</dbReference>
<dbReference type="AlphaFoldDB" id="A0A1Q5UIC5"/>
<evidence type="ECO:0008006" key="9">
    <source>
        <dbReference type="Google" id="ProtNLM"/>
    </source>
</evidence>
<evidence type="ECO:0000256" key="5">
    <source>
        <dbReference type="ARBA" id="ARBA00023136"/>
    </source>
</evidence>
<dbReference type="GO" id="GO:0016020">
    <property type="term" value="C:membrane"/>
    <property type="evidence" value="ECO:0007669"/>
    <property type="project" value="UniProtKB-SubCell"/>
</dbReference>
<feature type="transmembrane region" description="Helical" evidence="6">
    <location>
        <begin position="72"/>
        <end position="93"/>
    </location>
</feature>
<protein>
    <recommendedName>
        <fullName evidence="9">Major facilitator superfamily (MFS) profile domain-containing protein</fullName>
    </recommendedName>
</protein>
<evidence type="ECO:0000256" key="3">
    <source>
        <dbReference type="ARBA" id="ARBA00022692"/>
    </source>
</evidence>
<organism evidence="7 8">
    <name type="scientific">Penicillium subrubescens</name>
    <dbReference type="NCBI Taxonomy" id="1316194"/>
    <lineage>
        <taxon>Eukaryota</taxon>
        <taxon>Fungi</taxon>
        <taxon>Dikarya</taxon>
        <taxon>Ascomycota</taxon>
        <taxon>Pezizomycotina</taxon>
        <taxon>Eurotiomycetes</taxon>
        <taxon>Eurotiomycetidae</taxon>
        <taxon>Eurotiales</taxon>
        <taxon>Aspergillaceae</taxon>
        <taxon>Penicillium</taxon>
    </lineage>
</organism>
<name>A0A1Q5UIC5_9EURO</name>
<dbReference type="STRING" id="1316194.A0A1Q5UIC5"/>
<sequence length="103" mass="11226">MTVVARKIGPRVFLSAITIAWGIIMIGFGLVHTWQPYIGLRAALGFLEAGFFPTCIFLISTWYTRHETAKRIAIFYLLGSALSGLGGIIAYGVCIDPARTAPH</sequence>
<dbReference type="SUPFAM" id="SSF103473">
    <property type="entry name" value="MFS general substrate transporter"/>
    <property type="match status" value="1"/>
</dbReference>
<evidence type="ECO:0000256" key="2">
    <source>
        <dbReference type="ARBA" id="ARBA00022448"/>
    </source>
</evidence>